<accession>A0A7T7BIP9</accession>
<dbReference type="OMA" id="SHPPGYQ"/>
<feature type="region of interest" description="Disordered" evidence="1">
    <location>
        <begin position="1"/>
        <end position="243"/>
    </location>
</feature>
<dbReference type="PRINTS" id="PR01217">
    <property type="entry name" value="PRICHEXTENSN"/>
</dbReference>
<dbReference type="EMBL" id="CP060774">
    <property type="protein sequence ID" value="QQK41251.1"/>
    <property type="molecule type" value="Genomic_DNA"/>
</dbReference>
<dbReference type="VEuPathDB" id="FungiDB:PDIP_73330"/>
<protein>
    <submittedName>
        <fullName evidence="2">Uncharacterized protein</fullName>
    </submittedName>
</protein>
<feature type="compositionally biased region" description="Low complexity" evidence="1">
    <location>
        <begin position="52"/>
        <end position="66"/>
    </location>
</feature>
<feature type="compositionally biased region" description="Polar residues" evidence="1">
    <location>
        <begin position="1"/>
        <end position="11"/>
    </location>
</feature>
<dbReference type="AlphaFoldDB" id="A0A7T7BIP9"/>
<feature type="compositionally biased region" description="Polar residues" evidence="1">
    <location>
        <begin position="207"/>
        <end position="219"/>
    </location>
</feature>
<gene>
    <name evidence="2" type="ORF">Pdw03_4105</name>
</gene>
<feature type="compositionally biased region" description="Polar residues" evidence="1">
    <location>
        <begin position="105"/>
        <end position="120"/>
    </location>
</feature>
<proteinExistence type="predicted"/>
<dbReference type="RefSeq" id="XP_014531490.1">
    <property type="nucleotide sequence ID" value="XM_014676004.1"/>
</dbReference>
<dbReference type="Proteomes" id="UP000595662">
    <property type="component" value="Chromosome 1"/>
</dbReference>
<sequence>MSASTGIQTYKSAPVNPNMEEEGTHATTFQPEPATAIESPASARSQPPPALTPATTTVTTAKSTAPPKSPIHTITKPSSDPASPQPGAIAVQPTPTATAVPEASPPTTSFPETAISTTQIPPAPQPGALPLPSTAYTGAGAVPQSSSPIPPPPRAGEAISQPPPPTAQQTQQSYMQSYSYSAPALGPQTTSPNSTSSPYSSVYPTQAGSYAPQTQTLPSHYSAGAGAGSGGGGGADSIFPEEEEGFMGAAKGWMRWSGNKLAEVEKGVWKKFNDVHG</sequence>
<evidence type="ECO:0000313" key="2">
    <source>
        <dbReference type="EMBL" id="QQK41251.1"/>
    </source>
</evidence>
<name>A0A7T7BIP9_PENDI</name>
<dbReference type="GeneID" id="26235649"/>
<reference evidence="2 3" key="1">
    <citation type="submission" date="2020-08" db="EMBL/GenBank/DDBJ databases">
        <title>The completed genome sequence of the pathogenic ascomycete fungus Penicillium digitatum.</title>
        <authorList>
            <person name="Wang M."/>
        </authorList>
    </citation>
    <scope>NUCLEOTIDE SEQUENCE [LARGE SCALE GENOMIC DNA]</scope>
    <source>
        <strain evidence="2 3">PdW03</strain>
    </source>
</reference>
<dbReference type="KEGG" id="pdp:PDIP_73330"/>
<evidence type="ECO:0000256" key="1">
    <source>
        <dbReference type="SAM" id="MobiDB-lite"/>
    </source>
</evidence>
<feature type="compositionally biased region" description="Low complexity" evidence="1">
    <location>
        <begin position="167"/>
        <end position="206"/>
    </location>
</feature>
<organism evidence="2 3">
    <name type="scientific">Penicillium digitatum</name>
    <name type="common">Green mold</name>
    <dbReference type="NCBI Taxonomy" id="36651"/>
    <lineage>
        <taxon>Eukaryota</taxon>
        <taxon>Fungi</taxon>
        <taxon>Dikarya</taxon>
        <taxon>Ascomycota</taxon>
        <taxon>Pezizomycotina</taxon>
        <taxon>Eurotiomycetes</taxon>
        <taxon>Eurotiomycetidae</taxon>
        <taxon>Eurotiales</taxon>
        <taxon>Aspergillaceae</taxon>
        <taxon>Penicillium</taxon>
    </lineage>
</organism>
<evidence type="ECO:0000313" key="3">
    <source>
        <dbReference type="Proteomes" id="UP000595662"/>
    </source>
</evidence>
<feature type="compositionally biased region" description="Gly residues" evidence="1">
    <location>
        <begin position="225"/>
        <end position="235"/>
    </location>
</feature>